<feature type="domain" description="P/Homo B" evidence="6">
    <location>
        <begin position="275"/>
        <end position="455"/>
    </location>
</feature>
<dbReference type="CDD" id="cd00041">
    <property type="entry name" value="CUB"/>
    <property type="match status" value="1"/>
</dbReference>
<dbReference type="NCBIfam" id="TIGR04131">
    <property type="entry name" value="Bac_Flav_CTERM"/>
    <property type="match status" value="1"/>
</dbReference>
<dbReference type="Pfam" id="PF13585">
    <property type="entry name" value="CHU_C"/>
    <property type="match status" value="1"/>
</dbReference>
<keyword evidence="4" id="KW-0732">Signal</keyword>
<dbReference type="RefSeq" id="WP_015361044.1">
    <property type="nucleotide sequence ID" value="NZ_QKZR01000001.1"/>
</dbReference>
<dbReference type="SUPFAM" id="SSF49854">
    <property type="entry name" value="Spermadhesin, CUB domain"/>
    <property type="match status" value="1"/>
</dbReference>
<evidence type="ECO:0000313" key="8">
    <source>
        <dbReference type="Proteomes" id="UP000248584"/>
    </source>
</evidence>
<evidence type="ECO:0000256" key="4">
    <source>
        <dbReference type="SAM" id="SignalP"/>
    </source>
</evidence>
<dbReference type="PROSITE" id="PS51829">
    <property type="entry name" value="P_HOMO_B"/>
    <property type="match status" value="1"/>
</dbReference>
<dbReference type="InterPro" id="IPR035914">
    <property type="entry name" value="Sperma_CUB_dom_sf"/>
</dbReference>
<dbReference type="Pfam" id="PF18911">
    <property type="entry name" value="PKD_4"/>
    <property type="match status" value="1"/>
</dbReference>
<protein>
    <submittedName>
        <fullName evidence="7">Gliding motility-associated-like protein</fullName>
    </submittedName>
</protein>
<evidence type="ECO:0000259" key="6">
    <source>
        <dbReference type="PROSITE" id="PS51829"/>
    </source>
</evidence>
<feature type="chain" id="PRO_5046837313" evidence="4">
    <location>
        <begin position="21"/>
        <end position="891"/>
    </location>
</feature>
<accession>A0ABX5PZS3</accession>
<dbReference type="EMBL" id="QKZR01000001">
    <property type="protein sequence ID" value="PZX43240.1"/>
    <property type="molecule type" value="Genomic_DNA"/>
</dbReference>
<dbReference type="InterPro" id="IPR002884">
    <property type="entry name" value="P_dom"/>
</dbReference>
<dbReference type="Pfam" id="PF01483">
    <property type="entry name" value="P_proprotein"/>
    <property type="match status" value="1"/>
</dbReference>
<keyword evidence="1" id="KW-0645">Protease</keyword>
<dbReference type="Gene3D" id="2.60.120.290">
    <property type="entry name" value="Spermadhesin, CUB domain"/>
    <property type="match status" value="1"/>
</dbReference>
<dbReference type="SUPFAM" id="SSF49785">
    <property type="entry name" value="Galactose-binding domain-like"/>
    <property type="match status" value="1"/>
</dbReference>
<feature type="signal peptide" evidence="4">
    <location>
        <begin position="1"/>
        <end position="20"/>
    </location>
</feature>
<dbReference type="Proteomes" id="UP000248584">
    <property type="component" value="Unassembled WGS sequence"/>
</dbReference>
<comment type="caution">
    <text evidence="7">The sequence shown here is derived from an EMBL/GenBank/DDBJ whole genome shotgun (WGS) entry which is preliminary data.</text>
</comment>
<dbReference type="Pfam" id="PF00431">
    <property type="entry name" value="CUB"/>
    <property type="match status" value="1"/>
</dbReference>
<dbReference type="InterPro" id="IPR008979">
    <property type="entry name" value="Galactose-bd-like_sf"/>
</dbReference>
<gene>
    <name evidence="7" type="ORF">LX97_00240</name>
</gene>
<dbReference type="Gene3D" id="2.60.40.10">
    <property type="entry name" value="Immunoglobulins"/>
    <property type="match status" value="1"/>
</dbReference>
<keyword evidence="8" id="KW-1185">Reference proteome</keyword>
<dbReference type="InterPro" id="IPR000859">
    <property type="entry name" value="CUB_dom"/>
</dbReference>
<feature type="domain" description="CUB" evidence="5">
    <location>
        <begin position="26"/>
        <end position="139"/>
    </location>
</feature>
<evidence type="ECO:0000313" key="7">
    <source>
        <dbReference type="EMBL" id="PZX43240.1"/>
    </source>
</evidence>
<dbReference type="InterPro" id="IPR000601">
    <property type="entry name" value="PKD_dom"/>
</dbReference>
<keyword evidence="2" id="KW-0378">Hydrolase</keyword>
<evidence type="ECO:0000256" key="2">
    <source>
        <dbReference type="ARBA" id="ARBA00022801"/>
    </source>
</evidence>
<dbReference type="InterPro" id="IPR013783">
    <property type="entry name" value="Ig-like_fold"/>
</dbReference>
<reference evidence="7 8" key="1">
    <citation type="submission" date="2018-06" db="EMBL/GenBank/DDBJ databases">
        <title>Genomic Encyclopedia of Archaeal and Bacterial Type Strains, Phase II (KMG-II): from individual species to whole genera.</title>
        <authorList>
            <person name="Goeker M."/>
        </authorList>
    </citation>
    <scope>NUCLEOTIDE SEQUENCE [LARGE SCALE GENOMIC DNA]</scope>
    <source>
        <strain evidence="7 8">DSM 17205</strain>
    </source>
</reference>
<dbReference type="InterPro" id="IPR026341">
    <property type="entry name" value="T9SS_type_B"/>
</dbReference>
<proteinExistence type="predicted"/>
<evidence type="ECO:0000259" key="5">
    <source>
        <dbReference type="PROSITE" id="PS01180"/>
    </source>
</evidence>
<keyword evidence="3" id="KW-1015">Disulfide bond</keyword>
<dbReference type="PROSITE" id="PS01180">
    <property type="entry name" value="CUB"/>
    <property type="match status" value="1"/>
</dbReference>
<sequence>MKNLILSCLSILFFTAFVSAQEFAMADGRLTTCAGSFTDSGGLTGDYTNSEDSVITFCSPFATDDMQISFNSFNLASGDLLFVYDGDDTTAPLTGVFLGSNSPGIILASAGNTSGCLTFRFRSDSTNVSTGWEATVACIDNCQTITSSVVSVPAPDVDGIIRICQGETVNFTGSANFSNDATGATFEFLLSDGTVVPGTTASETYAGPGIYRVDYIAMDPTGCRDRSIGESSDVLIQVSTTPDFTGTQAADTSICFGESTDITGMVETVEFFADVAPPITGQTFLPDGSGVAYQTCIDVSGFNVGTTFQSASDLVSVFIDMEHSYMGDLDIVLTAPDGTQVRFLTFPNSGGGRFLGQALDDGTTTPGVGFVYNFTEGGSATATLDNSTAAVNFGTPMPAGDYLPEDPFSSFIGTPLNGLWCLDIVDNLNIDNGYIFEWGINFNPAIIPTAGSYEPGEVVEAWAANADITATNGNVITVTPTTAGQNCYDFEFTDSFGCTYIEQVCIDVAPEVATATPDDLIICQASGAATIDLTSQNTLILNGLDPTQYNVTAYNDAANADAGTNAITTPAAYDVSADETVFIRVEENATGCFNVVQLNITYSTAEYNFAPDLELCEDPSDATIVPVFDLTVQDAIILGSQSSAEFRVDYFTSQADADTDMNAILNPDVYASSGETIFVRVSNIQDPDCFTVGTFDLIVNAPPAIGTAQDVTECDESPIDGATAFDFSVNDSVILNGLPAAGYSVSYHTSQSDADSGSNALSATSIVSGGTIYARLVDNTTGCYNTSTFNFIVETCEVEVPEGFSPNGDMINDTFSIPGIDQFANFELKVFNRLGSVVYETTANNYVEFAGVPNAGLNSGDGLLPVGTYFYVIKFNDADTEDIASWLYINY</sequence>
<dbReference type="Gene3D" id="2.60.120.260">
    <property type="entry name" value="Galactose-binding domain-like"/>
    <property type="match status" value="1"/>
</dbReference>
<dbReference type="SUPFAM" id="SSF49299">
    <property type="entry name" value="PKD domain"/>
    <property type="match status" value="1"/>
</dbReference>
<evidence type="ECO:0000256" key="1">
    <source>
        <dbReference type="ARBA" id="ARBA00022670"/>
    </source>
</evidence>
<organism evidence="7 8">
    <name type="scientific">Nonlabens dokdonensis</name>
    <dbReference type="NCBI Taxonomy" id="328515"/>
    <lineage>
        <taxon>Bacteria</taxon>
        <taxon>Pseudomonadati</taxon>
        <taxon>Bacteroidota</taxon>
        <taxon>Flavobacteriia</taxon>
        <taxon>Flavobacteriales</taxon>
        <taxon>Flavobacteriaceae</taxon>
        <taxon>Nonlabens</taxon>
    </lineage>
</organism>
<evidence type="ECO:0000256" key="3">
    <source>
        <dbReference type="ARBA" id="ARBA00023157"/>
    </source>
</evidence>
<dbReference type="InterPro" id="IPR035986">
    <property type="entry name" value="PKD_dom_sf"/>
</dbReference>
<name>A0ABX5PZS3_9FLAO</name>